<protein>
    <submittedName>
        <fullName evidence="3">FixH family protein</fullName>
    </submittedName>
</protein>
<proteinExistence type="predicted"/>
<dbReference type="OrthoDB" id="7644867at2"/>
<feature type="chain" id="PRO_5024343873" evidence="1">
    <location>
        <begin position="27"/>
        <end position="133"/>
    </location>
</feature>
<dbReference type="Pfam" id="PF13115">
    <property type="entry name" value="YtkA"/>
    <property type="match status" value="1"/>
</dbReference>
<keyword evidence="1" id="KW-0732">Signal</keyword>
<organism evidence="3 4">
    <name type="scientific">Lichenicoccus roseus</name>
    <dbReference type="NCBI Taxonomy" id="2683649"/>
    <lineage>
        <taxon>Bacteria</taxon>
        <taxon>Pseudomonadati</taxon>
        <taxon>Pseudomonadota</taxon>
        <taxon>Alphaproteobacteria</taxon>
        <taxon>Acetobacterales</taxon>
        <taxon>Acetobacteraceae</taxon>
        <taxon>Lichenicoccus</taxon>
    </lineage>
</organism>
<dbReference type="RefSeq" id="WP_138327481.1">
    <property type="nucleotide sequence ID" value="NZ_VCDI01000008.1"/>
</dbReference>
<evidence type="ECO:0000259" key="2">
    <source>
        <dbReference type="Pfam" id="PF13115"/>
    </source>
</evidence>
<gene>
    <name evidence="3" type="ORF">FE263_18295</name>
</gene>
<sequence>MTCSRLFASALTLVCVYALNTLPAFAKPDDYRFELVGKPQPQGGRDIVQVRLVHAPDSKPVPDAVIFQTSADMGPMGMPTMTAPVRAVMAAKDGVYGFEVEPGMTGTWAIHLAAKVQGEPETVRGTITADLVT</sequence>
<accession>A0A5R9J0D1</accession>
<keyword evidence="4" id="KW-1185">Reference proteome</keyword>
<dbReference type="AlphaFoldDB" id="A0A5R9J0D1"/>
<dbReference type="Proteomes" id="UP000305654">
    <property type="component" value="Unassembled WGS sequence"/>
</dbReference>
<name>A0A5R9J0D1_9PROT</name>
<evidence type="ECO:0000256" key="1">
    <source>
        <dbReference type="SAM" id="SignalP"/>
    </source>
</evidence>
<feature type="domain" description="YtkA-like" evidence="2">
    <location>
        <begin position="26"/>
        <end position="112"/>
    </location>
</feature>
<comment type="caution">
    <text evidence="3">The sequence shown here is derived from an EMBL/GenBank/DDBJ whole genome shotgun (WGS) entry which is preliminary data.</text>
</comment>
<feature type="signal peptide" evidence="1">
    <location>
        <begin position="1"/>
        <end position="26"/>
    </location>
</feature>
<evidence type="ECO:0000313" key="3">
    <source>
        <dbReference type="EMBL" id="TLU71124.1"/>
    </source>
</evidence>
<reference evidence="3 4" key="1">
    <citation type="submission" date="2019-05" db="EMBL/GenBank/DDBJ databases">
        <authorList>
            <person name="Pankratov T."/>
            <person name="Grouzdev D."/>
        </authorList>
    </citation>
    <scope>NUCLEOTIDE SEQUENCE [LARGE SCALE GENOMIC DNA]</scope>
    <source>
        <strain evidence="3 4">KEBCLARHB70R</strain>
    </source>
</reference>
<dbReference type="InterPro" id="IPR032693">
    <property type="entry name" value="YtkA-like_dom"/>
</dbReference>
<evidence type="ECO:0000313" key="4">
    <source>
        <dbReference type="Proteomes" id="UP000305654"/>
    </source>
</evidence>
<dbReference type="EMBL" id="VCDI01000008">
    <property type="protein sequence ID" value="TLU71124.1"/>
    <property type="molecule type" value="Genomic_DNA"/>
</dbReference>